<dbReference type="AlphaFoldDB" id="A0A645GKU5"/>
<evidence type="ECO:0000313" key="1">
    <source>
        <dbReference type="EMBL" id="MPN26492.1"/>
    </source>
</evidence>
<sequence length="52" mass="6429">MVGYFFIEYQYFYKISKLLHIIVYLKVYSQKYINIVTTNINIIYVKKMFSFV</sequence>
<name>A0A645GKU5_9ZZZZ</name>
<organism evidence="1">
    <name type="scientific">bioreactor metagenome</name>
    <dbReference type="NCBI Taxonomy" id="1076179"/>
    <lineage>
        <taxon>unclassified sequences</taxon>
        <taxon>metagenomes</taxon>
        <taxon>ecological metagenomes</taxon>
    </lineage>
</organism>
<gene>
    <name evidence="1" type="ORF">SDC9_173917</name>
</gene>
<accession>A0A645GKU5</accession>
<protein>
    <submittedName>
        <fullName evidence="1">Uncharacterized protein</fullName>
    </submittedName>
</protein>
<proteinExistence type="predicted"/>
<dbReference type="EMBL" id="VSSQ01076032">
    <property type="protein sequence ID" value="MPN26492.1"/>
    <property type="molecule type" value="Genomic_DNA"/>
</dbReference>
<comment type="caution">
    <text evidence="1">The sequence shown here is derived from an EMBL/GenBank/DDBJ whole genome shotgun (WGS) entry which is preliminary data.</text>
</comment>
<reference evidence="1" key="1">
    <citation type="submission" date="2019-08" db="EMBL/GenBank/DDBJ databases">
        <authorList>
            <person name="Kucharzyk K."/>
            <person name="Murdoch R.W."/>
            <person name="Higgins S."/>
            <person name="Loffler F."/>
        </authorList>
    </citation>
    <scope>NUCLEOTIDE SEQUENCE</scope>
</reference>